<dbReference type="AlphaFoldDB" id="Q16CV4"/>
<dbReference type="RefSeq" id="WP_011566811.1">
    <property type="nucleotide sequence ID" value="NC_008209.1"/>
</dbReference>
<dbReference type="HOGENOM" id="CLU_283549_0_0_5"/>
<dbReference type="STRING" id="375451.RD1_0479"/>
<accession>Q16CV4</accession>
<evidence type="ECO:0000313" key="10">
    <source>
        <dbReference type="Proteomes" id="UP000007029"/>
    </source>
</evidence>
<dbReference type="InterPro" id="IPR050557">
    <property type="entry name" value="RTX_toxin/Mannuronan_C5-epim"/>
</dbReference>
<evidence type="ECO:0000256" key="1">
    <source>
        <dbReference type="ARBA" id="ARBA00004370"/>
    </source>
</evidence>
<gene>
    <name evidence="9" type="ordered locus">RD1_0479</name>
</gene>
<dbReference type="PRINTS" id="PR01488">
    <property type="entry name" value="RTXTOXINA"/>
</dbReference>
<name>Q16CV4_ROSDO</name>
<dbReference type="EMBL" id="CP000362">
    <property type="protein sequence ID" value="ABG30189.1"/>
    <property type="molecule type" value="Genomic_DNA"/>
</dbReference>
<protein>
    <submittedName>
        <fullName evidence="9">Calcium binding hemolysin, putative</fullName>
    </submittedName>
</protein>
<dbReference type="OrthoDB" id="9342475at2"/>
<reference evidence="9 10" key="1">
    <citation type="journal article" date="2007" name="J. Bacteriol.">
        <title>The complete genome sequence of Roseobacter denitrificans reveals a mixotrophic rather than photosynthetic metabolism.</title>
        <authorList>
            <person name="Swingley W.D."/>
            <person name="Sadekar S."/>
            <person name="Mastrian S.D."/>
            <person name="Matthies H.J."/>
            <person name="Hao J."/>
            <person name="Ramos H."/>
            <person name="Acharya C.R."/>
            <person name="Conrad A.L."/>
            <person name="Taylor H.L."/>
            <person name="Dejesa L.C."/>
            <person name="Shah M.K."/>
            <person name="O'huallachain M.E."/>
            <person name="Lince M.T."/>
            <person name="Blankenship R.E."/>
            <person name="Beatty J.T."/>
            <person name="Touchman J.W."/>
        </authorList>
    </citation>
    <scope>NUCLEOTIDE SEQUENCE [LARGE SCALE GENOMIC DNA]</scope>
    <source>
        <strain evidence="10">ATCC 33942 / OCh 114</strain>
    </source>
</reference>
<comment type="subcellular location">
    <subcellularLocation>
        <location evidence="1">Membrane</location>
    </subcellularLocation>
    <subcellularLocation>
        <location evidence="2">Secreted</location>
    </subcellularLocation>
</comment>
<dbReference type="InterPro" id="IPR018511">
    <property type="entry name" value="Hemolysin-typ_Ca-bd_CS"/>
</dbReference>
<dbReference type="KEGG" id="rde:RD1_0479"/>
<evidence type="ECO:0000256" key="8">
    <source>
        <dbReference type="SAM" id="MobiDB-lite"/>
    </source>
</evidence>
<dbReference type="InterPro" id="IPR011049">
    <property type="entry name" value="Serralysin-like_metalloprot_C"/>
</dbReference>
<dbReference type="GO" id="GO:0016020">
    <property type="term" value="C:membrane"/>
    <property type="evidence" value="ECO:0007669"/>
    <property type="project" value="UniProtKB-SubCell"/>
</dbReference>
<dbReference type="PROSITE" id="PS00330">
    <property type="entry name" value="HEMOLYSIN_CALCIUM"/>
    <property type="match status" value="1"/>
</dbReference>
<dbReference type="InterPro" id="IPR003995">
    <property type="entry name" value="RTX_toxin_determinant-A"/>
</dbReference>
<keyword evidence="5" id="KW-0677">Repeat</keyword>
<feature type="region of interest" description="Disordered" evidence="8">
    <location>
        <begin position="514"/>
        <end position="539"/>
    </location>
</feature>
<dbReference type="InterPro" id="IPR001343">
    <property type="entry name" value="Hemolysn_Ca-bd"/>
</dbReference>
<evidence type="ECO:0000256" key="7">
    <source>
        <dbReference type="ARBA" id="ARBA00023136"/>
    </source>
</evidence>
<keyword evidence="10" id="KW-1185">Reference proteome</keyword>
<evidence type="ECO:0000256" key="6">
    <source>
        <dbReference type="ARBA" id="ARBA00023026"/>
    </source>
</evidence>
<evidence type="ECO:0000256" key="4">
    <source>
        <dbReference type="ARBA" id="ARBA00022656"/>
    </source>
</evidence>
<sequence length="1098" mass="115281">MAIAVTGTDFRDTARIGSGAQVVELGAGDDRIITYGDSGEPDPAQTTGAQGRVTPPNAQPGNDILTGGAGADLFEFRALLNATPEVITAHSRPSGQVDWAGVAGENDDVHDHWVESFGLDTITDYSRAEGDQIKITGHTMTLESITYGADAGGSYSLITLFSQQGNGAAGGANTATGAHDEDPLGQIKVYGDRVFRGDLDIERTNDGIDRLTHTDSVFAPLNAGVTRVVASNTDDTNYTGSAFKQVDRVTIGEGSQVVDTGGGNDVIFSFSDGGEPDPAQTNGAAGRVTPAIGAGQSNDVISGGQGQDTFAFRLLLNAKDDVLDAYTRADGSVNWRGVAGENDNVHDHWVEGIGKDVILDFSDQDGDSINIRGHTVEVAAITYGADTLGDFSLITLRSQQGDGRAGGINTATGAHDEDPLGTIKVYGDKVTMQDITVRANVFYGIDALEDIKASERDGFADNSTPDLANPLWGLDSPWTINSTFTGTQHSNQFHAGSGTQTVLAGDGNDRIISYGDAGEPDPAQTVGSAGRANPKLGSGASDDYLTGGGGADRFEFHALLNATAEVIAQHTSVTGHIDWRGVTGENDNVHDHWVEGFGRDTILDFSRSEGDTILIRGHTVELDSITYGQDARGSFSTLTVISQQGNGGAAGANTATGAHDEDPLGTIKVYGDRVTQSDVTVQRDGIFDGGERLTMADRLLEYNGGAQNFQSARHQEVIITAPTDIKTVDRVETGSGAQQVYAGSGNDVIRIYADGGEPVPAQTGGAGRVTIPVAPALSRDVVSGGQGSDTFIFNYLLDATDVVLARHTRDDGTINWRAVAGENDALHDHWVTSGGNDVLLDYSKQDGDAIELRGHTVELARITYGEDGGGDFSMLHVRSQQGPGGGAHDEDLLGTVKVYGDKVTKSDVKVTAKGVFDGVDLFEPIPNQPNHVVGNDGANKLSGTGNADNIHGKRGSDFITGGDGNDFIFGGAQNDRLFGGNGNDWIEGGQGMDALFGKLGIDTLVSTNGRDDMTGGGGSDTFMFMETSRGGQILDWEDGADTIDFSRMDAVQSLGDLKWDRLSDSSIRIEFTNDAGVDSGVTVFSTNNFSLTAEDFAF</sequence>
<keyword evidence="4" id="KW-0800">Toxin</keyword>
<dbReference type="GO" id="GO:0005509">
    <property type="term" value="F:calcium ion binding"/>
    <property type="evidence" value="ECO:0007669"/>
    <property type="project" value="InterPro"/>
</dbReference>
<dbReference type="GO" id="GO:0005576">
    <property type="term" value="C:extracellular region"/>
    <property type="evidence" value="ECO:0007669"/>
    <property type="project" value="UniProtKB-SubCell"/>
</dbReference>
<dbReference type="eggNOG" id="COG2931">
    <property type="taxonomic scope" value="Bacteria"/>
</dbReference>
<evidence type="ECO:0000256" key="5">
    <source>
        <dbReference type="ARBA" id="ARBA00022737"/>
    </source>
</evidence>
<dbReference type="SUPFAM" id="SSF51120">
    <property type="entry name" value="beta-Roll"/>
    <property type="match status" value="4"/>
</dbReference>
<dbReference type="PRINTS" id="PR00313">
    <property type="entry name" value="CABNDNGRPT"/>
</dbReference>
<evidence type="ECO:0000313" key="9">
    <source>
        <dbReference type="EMBL" id="ABG30189.1"/>
    </source>
</evidence>
<keyword evidence="3" id="KW-0964">Secreted</keyword>
<dbReference type="GO" id="GO:0090729">
    <property type="term" value="F:toxin activity"/>
    <property type="evidence" value="ECO:0007669"/>
    <property type="project" value="UniProtKB-KW"/>
</dbReference>
<dbReference type="Gene3D" id="2.150.10.10">
    <property type="entry name" value="Serralysin-like metalloprotease, C-terminal"/>
    <property type="match status" value="5"/>
</dbReference>
<keyword evidence="6" id="KW-0843">Virulence</keyword>
<keyword evidence="7" id="KW-0472">Membrane</keyword>
<evidence type="ECO:0000256" key="2">
    <source>
        <dbReference type="ARBA" id="ARBA00004613"/>
    </source>
</evidence>
<dbReference type="PANTHER" id="PTHR38340:SF1">
    <property type="entry name" value="S-LAYER PROTEIN"/>
    <property type="match status" value="1"/>
</dbReference>
<evidence type="ECO:0000256" key="3">
    <source>
        <dbReference type="ARBA" id="ARBA00022525"/>
    </source>
</evidence>
<organism evidence="9 10">
    <name type="scientific">Roseobacter denitrificans (strain ATCC 33942 / OCh 114)</name>
    <name type="common">Erythrobacter sp. (strain OCh 114)</name>
    <name type="synonym">Roseobacter denitrificans</name>
    <dbReference type="NCBI Taxonomy" id="375451"/>
    <lineage>
        <taxon>Bacteria</taxon>
        <taxon>Pseudomonadati</taxon>
        <taxon>Pseudomonadota</taxon>
        <taxon>Alphaproteobacteria</taxon>
        <taxon>Rhodobacterales</taxon>
        <taxon>Roseobacteraceae</taxon>
        <taxon>Roseobacter</taxon>
    </lineage>
</organism>
<dbReference type="Proteomes" id="UP000007029">
    <property type="component" value="Chromosome"/>
</dbReference>
<feature type="region of interest" description="Disordered" evidence="8">
    <location>
        <begin position="35"/>
        <end position="61"/>
    </location>
</feature>
<dbReference type="PANTHER" id="PTHR38340">
    <property type="entry name" value="S-LAYER PROTEIN"/>
    <property type="match status" value="1"/>
</dbReference>
<dbReference type="Pfam" id="PF00353">
    <property type="entry name" value="HemolysinCabind"/>
    <property type="match status" value="7"/>
</dbReference>
<proteinExistence type="predicted"/>